<feature type="transmembrane region" description="Helical" evidence="9">
    <location>
        <begin position="232"/>
        <end position="252"/>
    </location>
</feature>
<keyword evidence="4 9" id="KW-1133">Transmembrane helix</keyword>
<feature type="transmembrane region" description="Helical" evidence="9">
    <location>
        <begin position="592"/>
        <end position="612"/>
    </location>
</feature>
<dbReference type="SUPFAM" id="SSF48403">
    <property type="entry name" value="Ankyrin repeat"/>
    <property type="match status" value="2"/>
</dbReference>
<comment type="caution">
    <text evidence="11">The sequence shown here is derived from an EMBL/GenBank/DDBJ whole genome shotgun (WGS) entry which is preliminary data.</text>
</comment>
<feature type="repeat" description="ANK" evidence="7">
    <location>
        <begin position="112"/>
        <end position="134"/>
    </location>
</feature>
<dbReference type="GO" id="GO:0005886">
    <property type="term" value="C:plasma membrane"/>
    <property type="evidence" value="ECO:0007669"/>
    <property type="project" value="TreeGrafter"/>
</dbReference>
<feature type="region of interest" description="Disordered" evidence="8">
    <location>
        <begin position="476"/>
        <end position="501"/>
    </location>
</feature>
<evidence type="ECO:0000256" key="8">
    <source>
        <dbReference type="SAM" id="MobiDB-lite"/>
    </source>
</evidence>
<organism evidence="11 12">
    <name type="scientific">Quercus rubra</name>
    <name type="common">Northern red oak</name>
    <name type="synonym">Quercus borealis</name>
    <dbReference type="NCBI Taxonomy" id="3512"/>
    <lineage>
        <taxon>Eukaryota</taxon>
        <taxon>Viridiplantae</taxon>
        <taxon>Streptophyta</taxon>
        <taxon>Embryophyta</taxon>
        <taxon>Tracheophyta</taxon>
        <taxon>Spermatophyta</taxon>
        <taxon>Magnoliopsida</taxon>
        <taxon>eudicotyledons</taxon>
        <taxon>Gunneridae</taxon>
        <taxon>Pentapetalae</taxon>
        <taxon>rosids</taxon>
        <taxon>fabids</taxon>
        <taxon>Fagales</taxon>
        <taxon>Fagaceae</taxon>
        <taxon>Quercus</taxon>
    </lineage>
</organism>
<dbReference type="EMBL" id="JAXUIC010000003">
    <property type="protein sequence ID" value="KAK4595498.1"/>
    <property type="molecule type" value="Genomic_DNA"/>
</dbReference>
<feature type="compositionally biased region" description="Basic and acidic residues" evidence="8">
    <location>
        <begin position="491"/>
        <end position="501"/>
    </location>
</feature>
<proteinExistence type="predicted"/>
<evidence type="ECO:0000313" key="12">
    <source>
        <dbReference type="Proteomes" id="UP001324115"/>
    </source>
</evidence>
<dbReference type="Proteomes" id="UP001324115">
    <property type="component" value="Unassembled WGS sequence"/>
</dbReference>
<feature type="transmembrane region" description="Helical" evidence="9">
    <location>
        <begin position="548"/>
        <end position="571"/>
    </location>
</feature>
<protein>
    <recommendedName>
        <fullName evidence="10">PGG domain-containing protein</fullName>
    </recommendedName>
</protein>
<dbReference type="AlphaFoldDB" id="A0AAN7FKL7"/>
<evidence type="ECO:0000256" key="2">
    <source>
        <dbReference type="ARBA" id="ARBA00022692"/>
    </source>
</evidence>
<sequence length="641" mass="71028">MNPDVYRAASTGDSSFFETMTDPNSSTLLEVTIEKNTVLHVALQFKKIEAAKKIVNLSPSLALKTNSKGNTPLHVAARVGDFSMVKLLMDQAKKVDLETGGRRQFLSMVNQDGDTALHVAVRYSNFDVVKELINENYPTELAMQVNKAKESALFLAVDRQDYNMASYILSATPDCSYAGRHGMNVLHALVLHTSCYCNKGNLLLKEMEENRQKFETVPQRFRRANPRVTRSVFAVLWIINMLFLIPIPKFFFEDDSKEKYHIPWNKFETIPKDFVKKVMEKCPSTIEQGDDLGWTPLHIAAHMDNVEFVKLLLEKGNSPAYVRNKEGLSALHIAAKEGNLEVMKELTEACPDIYELLDNKGQNALHAVAESGWWTGIEFFVRRPELESLINEQDEKGRTPMNLAANRELYNALKSSNSKCVDLNATNKQGFTTMDKLLLTSGLLIDSTERILWEMGARPSLRGALLKMGIQKFDPRKKQKLAGDGNSNSDGDGKGNGKDKGSGDANMLVATLIATVTFTAAFTVPGGYNQNGNVGEGLAVLRNTTAFRVFLIANTLAFGLSTTSVFVHFLASATIDEIVAFHKKLARRIAFFTNWSIGALLVAFIAGTYTVVPHSLGITVTVLLCCCFLSSMFFPLTTGTI</sequence>
<evidence type="ECO:0000259" key="10">
    <source>
        <dbReference type="Pfam" id="PF13962"/>
    </source>
</evidence>
<evidence type="ECO:0000256" key="3">
    <source>
        <dbReference type="ARBA" id="ARBA00022737"/>
    </source>
</evidence>
<name>A0AAN7FKL7_QUERU</name>
<dbReference type="Gene3D" id="1.25.40.20">
    <property type="entry name" value="Ankyrin repeat-containing domain"/>
    <property type="match status" value="2"/>
</dbReference>
<dbReference type="PROSITE" id="PS50088">
    <property type="entry name" value="ANK_REPEAT"/>
    <property type="match status" value="4"/>
</dbReference>
<keyword evidence="3" id="KW-0677">Repeat</keyword>
<evidence type="ECO:0000256" key="1">
    <source>
        <dbReference type="ARBA" id="ARBA00004141"/>
    </source>
</evidence>
<dbReference type="Pfam" id="PF13962">
    <property type="entry name" value="PGG"/>
    <property type="match status" value="1"/>
</dbReference>
<evidence type="ECO:0000256" key="5">
    <source>
        <dbReference type="ARBA" id="ARBA00023043"/>
    </source>
</evidence>
<keyword evidence="12" id="KW-1185">Reference proteome</keyword>
<feature type="transmembrane region" description="Helical" evidence="9">
    <location>
        <begin position="507"/>
        <end position="528"/>
    </location>
</feature>
<dbReference type="InterPro" id="IPR036770">
    <property type="entry name" value="Ankyrin_rpt-contain_sf"/>
</dbReference>
<evidence type="ECO:0000256" key="9">
    <source>
        <dbReference type="SAM" id="Phobius"/>
    </source>
</evidence>
<comment type="subcellular location">
    <subcellularLocation>
        <location evidence="1">Membrane</location>
        <topology evidence="1">Multi-pass membrane protein</topology>
    </subcellularLocation>
</comment>
<keyword evidence="5 7" id="KW-0040">ANK repeat</keyword>
<evidence type="ECO:0000256" key="4">
    <source>
        <dbReference type="ARBA" id="ARBA00022989"/>
    </source>
</evidence>
<evidence type="ECO:0000256" key="7">
    <source>
        <dbReference type="PROSITE-ProRule" id="PRU00023"/>
    </source>
</evidence>
<evidence type="ECO:0000313" key="11">
    <source>
        <dbReference type="EMBL" id="KAK4595498.1"/>
    </source>
</evidence>
<reference evidence="11 12" key="1">
    <citation type="journal article" date="2023" name="G3 (Bethesda)">
        <title>A haplotype-resolved chromosome-scale genome for Quercus rubra L. provides insights into the genetics of adaptive traits for red oak species.</title>
        <authorList>
            <person name="Kapoor B."/>
            <person name="Jenkins J."/>
            <person name="Schmutz J."/>
            <person name="Zhebentyayeva T."/>
            <person name="Kuelheim C."/>
            <person name="Coggeshall M."/>
            <person name="Heim C."/>
            <person name="Lasky J.R."/>
            <person name="Leites L."/>
            <person name="Islam-Faridi N."/>
            <person name="Romero-Severson J."/>
            <person name="DeLeo V.L."/>
            <person name="Lucas S.M."/>
            <person name="Lazic D."/>
            <person name="Gailing O."/>
            <person name="Carlson J."/>
            <person name="Staton M."/>
        </authorList>
    </citation>
    <scope>NUCLEOTIDE SEQUENCE [LARGE SCALE GENOMIC DNA]</scope>
    <source>
        <strain evidence="11">Pseudo-F2</strain>
    </source>
</reference>
<dbReference type="PANTHER" id="PTHR24186:SF50">
    <property type="entry name" value="ANKYRIN REPEAT-CONTAINING PROTEIN ITN1-LIKE ISOFORM X1"/>
    <property type="match status" value="1"/>
</dbReference>
<feature type="repeat" description="ANK" evidence="7">
    <location>
        <begin position="68"/>
        <end position="100"/>
    </location>
</feature>
<dbReference type="InterPro" id="IPR002110">
    <property type="entry name" value="Ankyrin_rpt"/>
</dbReference>
<feature type="transmembrane region" description="Helical" evidence="9">
    <location>
        <begin position="618"/>
        <end position="636"/>
    </location>
</feature>
<accession>A0AAN7FKL7</accession>
<feature type="repeat" description="ANK" evidence="7">
    <location>
        <begin position="326"/>
        <end position="353"/>
    </location>
</feature>
<keyword evidence="6 9" id="KW-0472">Membrane</keyword>
<dbReference type="SMART" id="SM00248">
    <property type="entry name" value="ANK"/>
    <property type="match status" value="6"/>
</dbReference>
<feature type="repeat" description="ANK" evidence="7">
    <location>
        <begin position="292"/>
        <end position="324"/>
    </location>
</feature>
<keyword evidence="2 9" id="KW-0812">Transmembrane</keyword>
<evidence type="ECO:0000256" key="6">
    <source>
        <dbReference type="ARBA" id="ARBA00023136"/>
    </source>
</evidence>
<dbReference type="Pfam" id="PF12796">
    <property type="entry name" value="Ank_2"/>
    <property type="match status" value="3"/>
</dbReference>
<dbReference type="PANTHER" id="PTHR24186">
    <property type="entry name" value="PROTEIN PHOSPHATASE 1 REGULATORY SUBUNIT"/>
    <property type="match status" value="1"/>
</dbReference>
<dbReference type="InterPro" id="IPR026961">
    <property type="entry name" value="PGG_dom"/>
</dbReference>
<feature type="domain" description="PGG" evidence="10">
    <location>
        <begin position="504"/>
        <end position="611"/>
    </location>
</feature>
<gene>
    <name evidence="11" type="ORF">RGQ29_013820</name>
</gene>
<dbReference type="PROSITE" id="PS50297">
    <property type="entry name" value="ANK_REP_REGION"/>
    <property type="match status" value="4"/>
</dbReference>